<name>A0A1S2LT96_9BACI</name>
<keyword evidence="2" id="KW-1185">Reference proteome</keyword>
<dbReference type="Pfam" id="PF01244">
    <property type="entry name" value="Peptidase_M19"/>
    <property type="match status" value="1"/>
</dbReference>
<dbReference type="EMBL" id="MLQQ01000001">
    <property type="protein sequence ID" value="OIJ15738.1"/>
    <property type="molecule type" value="Genomic_DNA"/>
</dbReference>
<dbReference type="OrthoDB" id="9804920at2"/>
<dbReference type="RefSeq" id="WP_071311663.1">
    <property type="nucleotide sequence ID" value="NZ_MLQQ01000001.1"/>
</dbReference>
<accession>A0A1S2LT96</accession>
<dbReference type="Gene3D" id="3.20.20.140">
    <property type="entry name" value="Metal-dependent hydrolases"/>
    <property type="match status" value="1"/>
</dbReference>
<reference evidence="1 2" key="1">
    <citation type="submission" date="2016-10" db="EMBL/GenBank/DDBJ databases">
        <title>Draft genome sequences of four alkaliphilic bacteria belonging to the Anaerobacillus genus.</title>
        <authorList>
            <person name="Bassil N.M."/>
            <person name="Lloyd J.R."/>
        </authorList>
    </citation>
    <scope>NUCLEOTIDE SEQUENCE [LARGE SCALE GENOMIC DNA]</scope>
    <source>
        <strain evidence="1 2">DSM 15340</strain>
    </source>
</reference>
<protein>
    <submittedName>
        <fullName evidence="1">Diguanylate cyclase</fullName>
    </submittedName>
</protein>
<dbReference type="PANTHER" id="PTHR10443:SF12">
    <property type="entry name" value="DIPEPTIDASE"/>
    <property type="match status" value="1"/>
</dbReference>
<dbReference type="InterPro" id="IPR008257">
    <property type="entry name" value="Pept_M19"/>
</dbReference>
<dbReference type="GO" id="GO:0070573">
    <property type="term" value="F:metallodipeptidase activity"/>
    <property type="evidence" value="ECO:0007669"/>
    <property type="project" value="InterPro"/>
</dbReference>
<dbReference type="InterPro" id="IPR032466">
    <property type="entry name" value="Metal_Hydrolase"/>
</dbReference>
<evidence type="ECO:0000313" key="2">
    <source>
        <dbReference type="Proteomes" id="UP000180098"/>
    </source>
</evidence>
<comment type="caution">
    <text evidence="1">The sequence shown here is derived from an EMBL/GenBank/DDBJ whole genome shotgun (WGS) entry which is preliminary data.</text>
</comment>
<dbReference type="PANTHER" id="PTHR10443">
    <property type="entry name" value="MICROSOMAL DIPEPTIDASE"/>
    <property type="match status" value="1"/>
</dbReference>
<organism evidence="1 2">
    <name type="scientific">Anaerobacillus arseniciselenatis</name>
    <dbReference type="NCBI Taxonomy" id="85682"/>
    <lineage>
        <taxon>Bacteria</taxon>
        <taxon>Bacillati</taxon>
        <taxon>Bacillota</taxon>
        <taxon>Bacilli</taxon>
        <taxon>Bacillales</taxon>
        <taxon>Bacillaceae</taxon>
        <taxon>Anaerobacillus</taxon>
    </lineage>
</organism>
<dbReference type="PROSITE" id="PS51365">
    <property type="entry name" value="RENAL_DIPEPTIDASE_2"/>
    <property type="match status" value="1"/>
</dbReference>
<dbReference type="CDD" id="cd01301">
    <property type="entry name" value="rDP_like"/>
    <property type="match status" value="1"/>
</dbReference>
<dbReference type="Proteomes" id="UP000180098">
    <property type="component" value="Unassembled WGS sequence"/>
</dbReference>
<proteinExistence type="predicted"/>
<dbReference type="GO" id="GO:0006508">
    <property type="term" value="P:proteolysis"/>
    <property type="evidence" value="ECO:0007669"/>
    <property type="project" value="InterPro"/>
</dbReference>
<gene>
    <name evidence="1" type="ORF">BKP35_01740</name>
</gene>
<sequence>MKIIDTHCDALLKLWENKERSFTNSPEVDTNVERLQQGNVKGQLFAIFIEPETPSDEKYKLALEQIDIFHREVVGKHEQIKKIENWSDFNTLQDGEIGAVLTLEGADAFGNDINKLKHLYDLGVKSLGLTWNNANLVADGVGESRGAGLSDFGKEVVQLNNAHQVLTDVSHLSIKGFWDVMELSKYPIATHSNSITLCNHRRNLNDDQAKAMFANNGLIGIVFTPPFISETGEATIADVIRHIEHFCSLGGEKHICLGSDFDGITKYVKGLENSSKYPKLVQELLKHYTEEQVAGFCYQNFMNFIPK</sequence>
<dbReference type="AlphaFoldDB" id="A0A1S2LT96"/>
<evidence type="ECO:0000313" key="1">
    <source>
        <dbReference type="EMBL" id="OIJ15738.1"/>
    </source>
</evidence>
<dbReference type="SUPFAM" id="SSF51556">
    <property type="entry name" value="Metallo-dependent hydrolases"/>
    <property type="match status" value="1"/>
</dbReference>